<reference evidence="5" key="1">
    <citation type="submission" date="2017-02" db="EMBL/GenBank/DDBJ databases">
        <authorList>
            <person name="Varghese N."/>
            <person name="Submissions S."/>
        </authorList>
    </citation>
    <scope>NUCLEOTIDE SEQUENCE [LARGE SCALE GENOMIC DNA]</scope>
    <source>
        <strain evidence="5">M1</strain>
    </source>
</reference>
<dbReference type="SUPFAM" id="SSF56300">
    <property type="entry name" value="Metallo-dependent phosphatases"/>
    <property type="match status" value="1"/>
</dbReference>
<keyword evidence="5" id="KW-1185">Reference proteome</keyword>
<dbReference type="Gene3D" id="3.60.21.10">
    <property type="match status" value="1"/>
</dbReference>
<dbReference type="InterPro" id="IPR029052">
    <property type="entry name" value="Metallo-depent_PP-like"/>
</dbReference>
<keyword evidence="2" id="KW-0479">Metal-binding</keyword>
<dbReference type="Proteomes" id="UP000190285">
    <property type="component" value="Unassembled WGS sequence"/>
</dbReference>
<dbReference type="InterPro" id="IPR000979">
    <property type="entry name" value="Phosphodiesterase_MJ0936/Vps29"/>
</dbReference>
<dbReference type="NCBIfam" id="TIGR00040">
    <property type="entry name" value="yfcE"/>
    <property type="match status" value="1"/>
</dbReference>
<dbReference type="Pfam" id="PF12850">
    <property type="entry name" value="Metallophos_2"/>
    <property type="match status" value="1"/>
</dbReference>
<dbReference type="PANTHER" id="PTHR11124">
    <property type="entry name" value="VACUOLAR SORTING PROTEIN VPS29"/>
    <property type="match status" value="1"/>
</dbReference>
<dbReference type="OrthoDB" id="9800565at2"/>
<dbReference type="STRING" id="36842.SAMN02194393_00952"/>
<gene>
    <name evidence="4" type="ORF">SAMN02194393_00952</name>
</gene>
<comment type="similarity">
    <text evidence="1 2">Belongs to the metallophosphoesterase superfamily. YfcE family.</text>
</comment>
<protein>
    <recommendedName>
        <fullName evidence="2">Phosphoesterase</fullName>
        <ecNumber evidence="2">3.1.4.-</ecNumber>
    </recommendedName>
</protein>
<evidence type="ECO:0000259" key="3">
    <source>
        <dbReference type="Pfam" id="PF12850"/>
    </source>
</evidence>
<dbReference type="EC" id="3.1.4.-" evidence="2"/>
<dbReference type="AlphaFoldDB" id="A0A1T5J6V8"/>
<dbReference type="GO" id="GO:0016787">
    <property type="term" value="F:hydrolase activity"/>
    <property type="evidence" value="ECO:0007669"/>
    <property type="project" value="UniProtKB-UniRule"/>
</dbReference>
<evidence type="ECO:0000256" key="1">
    <source>
        <dbReference type="ARBA" id="ARBA00008950"/>
    </source>
</evidence>
<organism evidence="4 5">
    <name type="scientific">Maledivibacter halophilus</name>
    <dbReference type="NCBI Taxonomy" id="36842"/>
    <lineage>
        <taxon>Bacteria</taxon>
        <taxon>Bacillati</taxon>
        <taxon>Bacillota</taxon>
        <taxon>Clostridia</taxon>
        <taxon>Peptostreptococcales</taxon>
        <taxon>Caminicellaceae</taxon>
        <taxon>Maledivibacter</taxon>
    </lineage>
</organism>
<feature type="domain" description="Calcineurin-like phosphoesterase" evidence="3">
    <location>
        <begin position="4"/>
        <end position="140"/>
    </location>
</feature>
<dbReference type="InterPro" id="IPR024654">
    <property type="entry name" value="Calcineurin-like_PHP_lpxH"/>
</dbReference>
<dbReference type="EMBL" id="FUZT01000002">
    <property type="protein sequence ID" value="SKC47012.1"/>
    <property type="molecule type" value="Genomic_DNA"/>
</dbReference>
<evidence type="ECO:0000313" key="4">
    <source>
        <dbReference type="EMBL" id="SKC47012.1"/>
    </source>
</evidence>
<comment type="cofactor">
    <cofactor evidence="2">
        <name>a divalent metal cation</name>
        <dbReference type="ChEBI" id="CHEBI:60240"/>
    </cofactor>
</comment>
<dbReference type="RefSeq" id="WP_079489749.1">
    <property type="nucleotide sequence ID" value="NZ_FUZT01000002.1"/>
</dbReference>
<evidence type="ECO:0000256" key="2">
    <source>
        <dbReference type="RuleBase" id="RU362039"/>
    </source>
</evidence>
<dbReference type="GO" id="GO:0046872">
    <property type="term" value="F:metal ion binding"/>
    <property type="evidence" value="ECO:0007669"/>
    <property type="project" value="UniProtKB-KW"/>
</dbReference>
<name>A0A1T5J6V8_9FIRM</name>
<proteinExistence type="inferred from homology"/>
<accession>A0A1T5J6V8</accession>
<sequence length="156" mass="17696">MKKKIGLISDTHGLVREEALEALKDCDLIIHAGDIGKIEVIDALKKIAPTYAIKGNIDRDKWTEKFPKTRVVKIGNMSIYVIHNIKKLDINPKEEGFDIVVYGHSHKYKKYIENDILYINPGGAGQRRFNLPVTVAVLYVFQGMKEVEFINLSPLC</sequence>
<evidence type="ECO:0000313" key="5">
    <source>
        <dbReference type="Proteomes" id="UP000190285"/>
    </source>
</evidence>